<accession>A0A2A9NNG7</accession>
<evidence type="ECO:0000313" key="2">
    <source>
        <dbReference type="Proteomes" id="UP000242287"/>
    </source>
</evidence>
<dbReference type="EMBL" id="KZ302034">
    <property type="protein sequence ID" value="PFH49270.1"/>
    <property type="molecule type" value="Genomic_DNA"/>
</dbReference>
<dbReference type="InterPro" id="IPR021109">
    <property type="entry name" value="Peptidase_aspartic_dom_sf"/>
</dbReference>
<evidence type="ECO:0000313" key="1">
    <source>
        <dbReference type="EMBL" id="PFH49270.1"/>
    </source>
</evidence>
<gene>
    <name evidence="1" type="ORF">AMATHDRAFT_147982</name>
</gene>
<dbReference type="Gene3D" id="2.40.70.10">
    <property type="entry name" value="Acid Proteases"/>
    <property type="match status" value="1"/>
</dbReference>
<dbReference type="OrthoDB" id="5596707at2759"/>
<protein>
    <submittedName>
        <fullName evidence="1">Uncharacterized protein</fullName>
    </submittedName>
</protein>
<dbReference type="Proteomes" id="UP000242287">
    <property type="component" value="Unassembled WGS sequence"/>
</dbReference>
<dbReference type="STRING" id="703135.A0A2A9NNG7"/>
<reference evidence="1 2" key="1">
    <citation type="submission" date="2014-02" db="EMBL/GenBank/DDBJ databases">
        <title>Transposable element dynamics among asymbiotic and ectomycorrhizal Amanita fungi.</title>
        <authorList>
            <consortium name="DOE Joint Genome Institute"/>
            <person name="Hess J."/>
            <person name="Skrede I."/>
            <person name="Wolfe B."/>
            <person name="LaButti K."/>
            <person name="Ohm R.A."/>
            <person name="Grigoriev I.V."/>
            <person name="Pringle A."/>
        </authorList>
    </citation>
    <scope>NUCLEOTIDE SEQUENCE [LARGE SCALE GENOMIC DNA]</scope>
    <source>
        <strain evidence="1 2">SKay4041</strain>
    </source>
</reference>
<keyword evidence="2" id="KW-1185">Reference proteome</keyword>
<sequence>MQSANGEVDQSLGLARNVPFHINSITVYLQCHVIRSPAYDILLGHPFDVLTKSVVVNFKNEDQTITLRDPNSGKVITVPTLPRSLPCHHKCNQRDDKDF</sequence>
<organism evidence="1 2">
    <name type="scientific">Amanita thiersii Skay4041</name>
    <dbReference type="NCBI Taxonomy" id="703135"/>
    <lineage>
        <taxon>Eukaryota</taxon>
        <taxon>Fungi</taxon>
        <taxon>Dikarya</taxon>
        <taxon>Basidiomycota</taxon>
        <taxon>Agaricomycotina</taxon>
        <taxon>Agaricomycetes</taxon>
        <taxon>Agaricomycetidae</taxon>
        <taxon>Agaricales</taxon>
        <taxon>Pluteineae</taxon>
        <taxon>Amanitaceae</taxon>
        <taxon>Amanita</taxon>
    </lineage>
</organism>
<dbReference type="AlphaFoldDB" id="A0A2A9NNG7"/>
<proteinExistence type="predicted"/>
<dbReference type="CDD" id="cd00303">
    <property type="entry name" value="retropepsin_like"/>
    <property type="match status" value="1"/>
</dbReference>
<name>A0A2A9NNG7_9AGAR</name>